<dbReference type="CDD" id="cd02185">
    <property type="entry name" value="AroH"/>
    <property type="match status" value="1"/>
</dbReference>
<evidence type="ECO:0000313" key="4">
    <source>
        <dbReference type="EMBL" id="CAB4782208.1"/>
    </source>
</evidence>
<dbReference type="Gene3D" id="3.30.1330.40">
    <property type="entry name" value="RutC-like"/>
    <property type="match status" value="1"/>
</dbReference>
<gene>
    <name evidence="2" type="ORF">UFOPK2510_01052</name>
    <name evidence="3" type="ORF">UFOPK2718_00714</name>
    <name evidence="4" type="ORF">UFOPK2936_01011</name>
    <name evidence="5" type="ORF">UFOPK3174_00430</name>
    <name evidence="6" type="ORF">UFOPK3328_01057</name>
    <name evidence="7" type="ORF">UFOPK3779_01135</name>
    <name evidence="8" type="ORF">UFOPK3913_01137</name>
    <name evidence="1" type="ORF">UFOPK4107_01340</name>
</gene>
<evidence type="ECO:0000313" key="1">
    <source>
        <dbReference type="EMBL" id="CAB4344084.1"/>
    </source>
</evidence>
<dbReference type="GO" id="GO:0046417">
    <property type="term" value="P:chorismate metabolic process"/>
    <property type="evidence" value="ECO:0007669"/>
    <property type="project" value="TreeGrafter"/>
</dbReference>
<evidence type="ECO:0000313" key="7">
    <source>
        <dbReference type="EMBL" id="CAB4949996.1"/>
    </source>
</evidence>
<dbReference type="EMBL" id="CAEZXO010000006">
    <property type="protein sequence ID" value="CAB4696887.1"/>
    <property type="molecule type" value="Genomic_DNA"/>
</dbReference>
<dbReference type="EMBL" id="CAFABH010000005">
    <property type="protein sequence ID" value="CAB4824235.1"/>
    <property type="molecule type" value="Genomic_DNA"/>
</dbReference>
<dbReference type="EMBL" id="CAFBNH010000006">
    <property type="protein sequence ID" value="CAB4949996.1"/>
    <property type="molecule type" value="Genomic_DNA"/>
</dbReference>
<dbReference type="Pfam" id="PF07736">
    <property type="entry name" value="CM_1"/>
    <property type="match status" value="1"/>
</dbReference>
<dbReference type="AlphaFoldDB" id="A0A6J5ZN28"/>
<dbReference type="EMBL" id="CAEZZW010000005">
    <property type="protein sequence ID" value="CAB4782208.1"/>
    <property type="molecule type" value="Genomic_DNA"/>
</dbReference>
<evidence type="ECO:0000313" key="3">
    <source>
        <dbReference type="EMBL" id="CAB4723652.1"/>
    </source>
</evidence>
<reference evidence="1" key="1">
    <citation type="submission" date="2020-05" db="EMBL/GenBank/DDBJ databases">
        <authorList>
            <person name="Chiriac C."/>
            <person name="Salcher M."/>
            <person name="Ghai R."/>
            <person name="Kavagutti S V."/>
        </authorList>
    </citation>
    <scope>NUCLEOTIDE SEQUENCE</scope>
</reference>
<evidence type="ECO:0000313" key="5">
    <source>
        <dbReference type="EMBL" id="CAB4824235.1"/>
    </source>
</evidence>
<evidence type="ECO:0000313" key="8">
    <source>
        <dbReference type="EMBL" id="CAB4981062.1"/>
    </source>
</evidence>
<sequence length="120" mass="12702">MSVRAIRGAISVGSNTIPEIHKGVKELLPAILAANELEIIDVISVILTATPDLTADFPAAAAREIGFGAVPLLCASEIDVPGALPLIIRVMLWCNTSKDSSEISHIYLKEAASLRKDLAQ</sequence>
<organism evidence="1">
    <name type="scientific">freshwater metagenome</name>
    <dbReference type="NCBI Taxonomy" id="449393"/>
    <lineage>
        <taxon>unclassified sequences</taxon>
        <taxon>metagenomes</taxon>
        <taxon>ecological metagenomes</taxon>
    </lineage>
</organism>
<dbReference type="GO" id="GO:0004106">
    <property type="term" value="F:chorismate mutase activity"/>
    <property type="evidence" value="ECO:0007669"/>
    <property type="project" value="TreeGrafter"/>
</dbReference>
<dbReference type="InterPro" id="IPR008243">
    <property type="entry name" value="Chorismate_mutase_AroH"/>
</dbReference>
<dbReference type="EMBL" id="CAEZYM010000005">
    <property type="protein sequence ID" value="CAB4723652.1"/>
    <property type="molecule type" value="Genomic_DNA"/>
</dbReference>
<evidence type="ECO:0000313" key="6">
    <source>
        <dbReference type="EMBL" id="CAB4871065.1"/>
    </source>
</evidence>
<dbReference type="EMBL" id="CAFBLD010000007">
    <property type="protein sequence ID" value="CAB4871065.1"/>
    <property type="molecule type" value="Genomic_DNA"/>
</dbReference>
<dbReference type="PANTHER" id="PTHR21164:SF0">
    <property type="entry name" value="CHORISMATE MUTASE AROH"/>
    <property type="match status" value="1"/>
</dbReference>
<dbReference type="PANTHER" id="PTHR21164">
    <property type="entry name" value="CHORISMATE MUTASE"/>
    <property type="match status" value="1"/>
</dbReference>
<dbReference type="NCBIfam" id="TIGR01796">
    <property type="entry name" value="CM_mono_aroH"/>
    <property type="match status" value="1"/>
</dbReference>
<dbReference type="PROSITE" id="PS51167">
    <property type="entry name" value="CHORISMATE_MUT_1"/>
    <property type="match status" value="1"/>
</dbReference>
<dbReference type="SUPFAM" id="SSF55298">
    <property type="entry name" value="YjgF-like"/>
    <property type="match status" value="1"/>
</dbReference>
<dbReference type="EMBL" id="CAFBOC010000012">
    <property type="protein sequence ID" value="CAB4981062.1"/>
    <property type="molecule type" value="Genomic_DNA"/>
</dbReference>
<name>A0A6J5ZN28_9ZZZZ</name>
<dbReference type="PIRSF" id="PIRSF005965">
    <property type="entry name" value="Chor_mut_AroH"/>
    <property type="match status" value="1"/>
</dbReference>
<accession>A0A6J5ZN28</accession>
<dbReference type="EMBL" id="CAESAE010000009">
    <property type="protein sequence ID" value="CAB4344084.1"/>
    <property type="molecule type" value="Genomic_DNA"/>
</dbReference>
<protein>
    <submittedName>
        <fullName evidence="1">Unannotated protein</fullName>
    </submittedName>
</protein>
<dbReference type="InterPro" id="IPR035959">
    <property type="entry name" value="RutC-like_sf"/>
</dbReference>
<evidence type="ECO:0000313" key="2">
    <source>
        <dbReference type="EMBL" id="CAB4696887.1"/>
    </source>
</evidence>
<proteinExistence type="predicted"/>